<reference evidence="7" key="1">
    <citation type="submission" date="2019-08" db="EMBL/GenBank/DDBJ databases">
        <authorList>
            <person name="Kucharzyk K."/>
            <person name="Murdoch R.W."/>
            <person name="Higgins S."/>
            <person name="Loffler F."/>
        </authorList>
    </citation>
    <scope>NUCLEOTIDE SEQUENCE</scope>
</reference>
<accession>A0A645FJP4</accession>
<dbReference type="EC" id="5.3.1.12" evidence="4"/>
<dbReference type="GO" id="GO:0008880">
    <property type="term" value="F:glucuronate isomerase activity"/>
    <property type="evidence" value="ECO:0007669"/>
    <property type="project" value="UniProtKB-EC"/>
</dbReference>
<dbReference type="PANTHER" id="PTHR30068:SF4">
    <property type="entry name" value="URONATE ISOMERASE"/>
    <property type="match status" value="1"/>
</dbReference>
<comment type="catalytic activity">
    <reaction evidence="1">
        <text>D-glucuronate = D-fructuronate</text>
        <dbReference type="Rhea" id="RHEA:13049"/>
        <dbReference type="ChEBI" id="CHEBI:58720"/>
        <dbReference type="ChEBI" id="CHEBI:59863"/>
        <dbReference type="EC" id="5.3.1.12"/>
    </reaction>
</comment>
<comment type="similarity">
    <text evidence="3">Belongs to the metallo-dependent hydrolases superfamily. Uronate isomerase family.</text>
</comment>
<sequence>MNPNDNAAITTLVGCFNDGHVVNRVQQGSAWWFNDHKQGMIDQLTTLASGNILTNFIGMLTDSRSFLSYCRHEYFRRILCNLLGTWIEDGEYPDDKEFIQNCVKAICYNNAVDYFNLDLEKI</sequence>
<keyword evidence="6 7" id="KW-0413">Isomerase</keyword>
<evidence type="ECO:0000256" key="1">
    <source>
        <dbReference type="ARBA" id="ARBA00001165"/>
    </source>
</evidence>
<evidence type="ECO:0000256" key="4">
    <source>
        <dbReference type="ARBA" id="ARBA00012546"/>
    </source>
</evidence>
<evidence type="ECO:0000256" key="6">
    <source>
        <dbReference type="ARBA" id="ARBA00023235"/>
    </source>
</evidence>
<dbReference type="GO" id="GO:0019698">
    <property type="term" value="P:D-galacturonate catabolic process"/>
    <property type="evidence" value="ECO:0007669"/>
    <property type="project" value="TreeGrafter"/>
</dbReference>
<dbReference type="UniPathway" id="UPA00246"/>
<proteinExistence type="inferred from homology"/>
<evidence type="ECO:0000256" key="5">
    <source>
        <dbReference type="ARBA" id="ARBA00020555"/>
    </source>
</evidence>
<protein>
    <recommendedName>
        <fullName evidence="5">Uronate isomerase</fullName>
        <ecNumber evidence="4">5.3.1.12</ecNumber>
    </recommendedName>
</protein>
<dbReference type="GO" id="GO:0042840">
    <property type="term" value="P:D-glucuronate catabolic process"/>
    <property type="evidence" value="ECO:0007669"/>
    <property type="project" value="TreeGrafter"/>
</dbReference>
<evidence type="ECO:0000256" key="3">
    <source>
        <dbReference type="ARBA" id="ARBA00008397"/>
    </source>
</evidence>
<comment type="pathway">
    <text evidence="2">Carbohydrate metabolism; pentose and glucuronate interconversion.</text>
</comment>
<evidence type="ECO:0000256" key="2">
    <source>
        <dbReference type="ARBA" id="ARBA00004892"/>
    </source>
</evidence>
<dbReference type="Pfam" id="PF02614">
    <property type="entry name" value="UxaC"/>
    <property type="match status" value="1"/>
</dbReference>
<dbReference type="PANTHER" id="PTHR30068">
    <property type="entry name" value="URONATE ISOMERASE"/>
    <property type="match status" value="1"/>
</dbReference>
<gene>
    <name evidence="7" type="primary">uxaC_16</name>
    <name evidence="7" type="ORF">SDC9_159771</name>
</gene>
<evidence type="ECO:0000313" key="7">
    <source>
        <dbReference type="EMBL" id="MPN12453.1"/>
    </source>
</evidence>
<dbReference type="AlphaFoldDB" id="A0A645FJP4"/>
<dbReference type="Gene3D" id="3.20.20.140">
    <property type="entry name" value="Metal-dependent hydrolases"/>
    <property type="match status" value="1"/>
</dbReference>
<name>A0A645FJP4_9ZZZZ</name>
<dbReference type="InterPro" id="IPR032466">
    <property type="entry name" value="Metal_Hydrolase"/>
</dbReference>
<dbReference type="InterPro" id="IPR003766">
    <property type="entry name" value="Uronate_isomerase"/>
</dbReference>
<comment type="caution">
    <text evidence="7">The sequence shown here is derived from an EMBL/GenBank/DDBJ whole genome shotgun (WGS) entry which is preliminary data.</text>
</comment>
<dbReference type="SUPFAM" id="SSF51556">
    <property type="entry name" value="Metallo-dependent hydrolases"/>
    <property type="match status" value="1"/>
</dbReference>
<dbReference type="EMBL" id="VSSQ01058802">
    <property type="protein sequence ID" value="MPN12453.1"/>
    <property type="molecule type" value="Genomic_DNA"/>
</dbReference>
<organism evidence="7">
    <name type="scientific">bioreactor metagenome</name>
    <dbReference type="NCBI Taxonomy" id="1076179"/>
    <lineage>
        <taxon>unclassified sequences</taxon>
        <taxon>metagenomes</taxon>
        <taxon>ecological metagenomes</taxon>
    </lineage>
</organism>